<protein>
    <recommendedName>
        <fullName evidence="3">LysM domain-containing protein</fullName>
    </recommendedName>
</protein>
<evidence type="ECO:0008006" key="3">
    <source>
        <dbReference type="Google" id="ProtNLM"/>
    </source>
</evidence>
<organism evidence="1 2">
    <name type="scientific">Herpetosiphon geysericola</name>
    <dbReference type="NCBI Taxonomy" id="70996"/>
    <lineage>
        <taxon>Bacteria</taxon>
        <taxon>Bacillati</taxon>
        <taxon>Chloroflexota</taxon>
        <taxon>Chloroflexia</taxon>
        <taxon>Herpetosiphonales</taxon>
        <taxon>Herpetosiphonaceae</taxon>
        <taxon>Herpetosiphon</taxon>
    </lineage>
</organism>
<dbReference type="EMBL" id="LGKP01000015">
    <property type="protein sequence ID" value="KPL88817.1"/>
    <property type="molecule type" value="Genomic_DNA"/>
</dbReference>
<gene>
    <name evidence="1" type="ORF">SE18_09040</name>
</gene>
<keyword evidence="2" id="KW-1185">Reference proteome</keyword>
<dbReference type="AlphaFoldDB" id="A0A0P6Y7M9"/>
<evidence type="ECO:0000313" key="2">
    <source>
        <dbReference type="Proteomes" id="UP000050277"/>
    </source>
</evidence>
<accession>A0A0P6Y7M9</accession>
<dbReference type="PATRIC" id="fig|70996.4.peg.4364"/>
<name>A0A0P6Y7M9_9CHLR</name>
<proteinExistence type="predicted"/>
<comment type="caution">
    <text evidence="1">The sequence shown here is derived from an EMBL/GenBank/DDBJ whole genome shotgun (WGS) entry which is preliminary data.</text>
</comment>
<reference evidence="1 2" key="1">
    <citation type="submission" date="2015-07" db="EMBL/GenBank/DDBJ databases">
        <title>Whole genome sequence of Herpetosiphon geysericola DSM 7119.</title>
        <authorList>
            <person name="Hemp J."/>
            <person name="Ward L.M."/>
            <person name="Pace L.A."/>
            <person name="Fischer W.W."/>
        </authorList>
    </citation>
    <scope>NUCLEOTIDE SEQUENCE [LARGE SCALE GENOMIC DNA]</scope>
    <source>
        <strain evidence="1 2">DSM 7119</strain>
    </source>
</reference>
<sequence>MSRRAGILIIAIISLAMMLGLTAYALAVRPVVDQLAPSSPTLFTQLQYPFNASLIPVGEVLTVHSRSWGSEPIENVELWADGQPWDLQAANNATLYEGFFAWQSRSLGDHSLVARTNDATKIPSTSAIVRLNAVLPYEPVATFQVQQAAGESIESLGKAFGIEPQTLLKLNPQLGDLPVNQPLGRDQLITVQLAGQFTPISNTTGLSPNQASLPANLASLPLATPYDPNTIWFDLQRRFGTASLPLAPEVLVGSSNCTTELVFTPKSDAADGFFIYRAGPDQSQFNLVATVAANGAGPQRWQEPAAFGQTLYYVVAFNPAGAATSPVVALNNADPACSSLQVPHFASLILIPTTAVNEVYCYSSLANGPWQRVPDQGFLAPLAGGYDLASALPLSASSASQSWNLECWGWNGSQPQLLGATSTTLNLGQTQAIALDADLFSVQGQLQTATTTQQLPTLSSIAPPTNLRLTTTLDECLQAAPQADDFWRTACSTNLAAGATVLIWDWNEQACFPTAEGQDCSANANLEGFQVSDRLAGTPLELTRVAAAQRLLFLAPRTAPSATDECLSVRAYRGLAISLASEVVCLPAFKLAAGSYQLLPSQFQFGAGLAQATVGGDCPALPINQSQQTTQPYPYASSLLLLQRYSVAETSCRRYTASWFDGAVSFVLPRLDQTVTSLELTFNRTSEREPNEAEPCNANASLQIGSATQTITWQSLPANGEIKLIVDQALLAQLGQANAPKLSFMLQAERQLANLNQRCSSELSDFSLKLTVQP</sequence>
<dbReference type="Proteomes" id="UP000050277">
    <property type="component" value="Unassembled WGS sequence"/>
</dbReference>
<dbReference type="OrthoDB" id="9816675at2"/>
<evidence type="ECO:0000313" key="1">
    <source>
        <dbReference type="EMBL" id="KPL88817.1"/>
    </source>
</evidence>
<dbReference type="RefSeq" id="WP_054534116.1">
    <property type="nucleotide sequence ID" value="NZ_LGKP01000015.1"/>
</dbReference>